<proteinExistence type="predicted"/>
<feature type="coiled-coil region" evidence="1">
    <location>
        <begin position="179"/>
        <end position="244"/>
    </location>
</feature>
<dbReference type="SUPFAM" id="SSF52540">
    <property type="entry name" value="P-loop containing nucleoside triphosphate hydrolases"/>
    <property type="match status" value="1"/>
</dbReference>
<protein>
    <recommendedName>
        <fullName evidence="3">YhaN AAA domain-containing protein</fullName>
    </recommendedName>
</protein>
<evidence type="ECO:0000256" key="2">
    <source>
        <dbReference type="SAM" id="MobiDB-lite"/>
    </source>
</evidence>
<feature type="coiled-coil region" evidence="1">
    <location>
        <begin position="829"/>
        <end position="856"/>
    </location>
</feature>
<dbReference type="Gene3D" id="3.40.50.300">
    <property type="entry name" value="P-loop containing nucleotide triphosphate hydrolases"/>
    <property type="match status" value="2"/>
</dbReference>
<dbReference type="EMBL" id="CP036262">
    <property type="protein sequence ID" value="QDS92224.1"/>
    <property type="molecule type" value="Genomic_DNA"/>
</dbReference>
<feature type="coiled-coil region" evidence="1">
    <location>
        <begin position="893"/>
        <end position="920"/>
    </location>
</feature>
<dbReference type="PANTHER" id="PTHR41259:SF1">
    <property type="entry name" value="DOUBLE-STRAND BREAK REPAIR RAD50 ATPASE, PUTATIVE-RELATED"/>
    <property type="match status" value="1"/>
</dbReference>
<dbReference type="RefSeq" id="WP_218933007.1">
    <property type="nucleotide sequence ID" value="NZ_CP036262.1"/>
</dbReference>
<feature type="domain" description="YhaN AAA" evidence="3">
    <location>
        <begin position="1"/>
        <end position="206"/>
    </location>
</feature>
<evidence type="ECO:0000259" key="3">
    <source>
        <dbReference type="Pfam" id="PF13514"/>
    </source>
</evidence>
<keyword evidence="5" id="KW-1185">Reference proteome</keyword>
<dbReference type="InterPro" id="IPR038734">
    <property type="entry name" value="YhaN_AAA"/>
</dbReference>
<organism evidence="4 5">
    <name type="scientific">Roseimaritima multifibrata</name>
    <dbReference type="NCBI Taxonomy" id="1930274"/>
    <lineage>
        <taxon>Bacteria</taxon>
        <taxon>Pseudomonadati</taxon>
        <taxon>Planctomycetota</taxon>
        <taxon>Planctomycetia</taxon>
        <taxon>Pirellulales</taxon>
        <taxon>Pirellulaceae</taxon>
        <taxon>Roseimaritima</taxon>
    </lineage>
</organism>
<accession>A0A517MBG9</accession>
<dbReference type="AlphaFoldDB" id="A0A517MBG9"/>
<dbReference type="KEGG" id="rml:FF011L_09610"/>
<gene>
    <name evidence="4" type="ORF">FF011L_09610</name>
</gene>
<feature type="region of interest" description="Disordered" evidence="2">
    <location>
        <begin position="401"/>
        <end position="421"/>
    </location>
</feature>
<evidence type="ECO:0000313" key="4">
    <source>
        <dbReference type="EMBL" id="QDS92224.1"/>
    </source>
</evidence>
<keyword evidence="1" id="KW-0175">Coiled coil</keyword>
<feature type="region of interest" description="Disordered" evidence="2">
    <location>
        <begin position="721"/>
        <end position="741"/>
    </location>
</feature>
<name>A0A517MBG9_9BACT</name>
<evidence type="ECO:0000313" key="5">
    <source>
        <dbReference type="Proteomes" id="UP000320672"/>
    </source>
</evidence>
<dbReference type="Pfam" id="PF13514">
    <property type="entry name" value="AAA_27"/>
    <property type="match status" value="1"/>
</dbReference>
<dbReference type="InterPro" id="IPR027417">
    <property type="entry name" value="P-loop_NTPase"/>
</dbReference>
<sequence>MRLERLDLLAFGGFTDRSLDLSAGPHRLHLIFGPNESGKSTTLRAITGLLYGIESRTQDNFLHSNAKIRVGGHIVDDQNGSLEFVRRKGNRNTLLNPDGSAQDEANLARFLTAIDKEIFERQFGLNHPRLNEGGQSISQGEGDLGEILFAAGAGLGQLTNIQQILKKKQSDLFLRSGANPAINKNLERLKQARREMKEALLKPADYVQRVQAYEQLAAETKELREQVQKRKTRLDRDRRRLEALPLVARRAILCEELKGCEGIPILSKDFAERHRAADRKRMLVEEQRQRIENGLKDLQTEWDAISSDENALRHGQQITSLYERLESWKKTLRKLPDIGAEIDSLQRQIANDLKRINHDAATVDMESLEIPVARREAIQNLFNQYGGLNEKVSSAERTLKELQQQAEEAERSERGSAPPTDPQALAVVLEQIGQPQLLLDQLRTAEKNCNKRLQRAESELQKLDGFQGTLTEVFELRIPSAAKIAEETKLLEKLAKNLQHSIDQIHAGEEKLTEITDKLAAARGKQSLPSEADLAKLRQVRDDQLQGLGLKQDGSGGEWAILGKAIADADACVDILRSEVQRVERRAQLEHEQGVLQTQLENLAEARQEADAAYNEAWRQWLDLWQQHGIRADQPAVMKDWVAAFDRLQQMHGELDDAQLAVREAKQSVALAVNRLQTALRFAEVPAGSGLPEGTHTEQDLAPSEDDRPLLDVLESPHEEWLGDGEEPVHQSSSPEPPLEHPQDLIWLYTTAKHQLEQQRARFSDFQQQAQARQLLKSQLPRAERHLEECNAEMQIWRTHWKEATSYLNQSADLHPDSINRIIHDIDAVLRLNEDRARLEQQRDSIQRESDLFVNEVQDLLDLMELPADEDPAKSVLQLWQELNAQQTNHQQRASLRKQLEQSEQQKSQMQVDWESAETELKILIKEAGCERADDLSAVEQQALKRDQLVLERTSLDSHLQTLAGSGDLAAFVEMVETTDASELQDQVTSEQAELAEIDERLTEQLQRLGQRRSGVEAMDGRGAAAQAQQELQDSLAKIRRDAMDYATLRVADIALQQAIERYRETNQGPVLARAESLFARLTLNDYSGLRADFDERGRPVLVGLRGSDMVPVTAMSDGTADALYLSLRLASLESHLKRRGPFPLVLDDILIQFDDGRSAAALKILAELSQQTQVLFFTHHQHLLDLAKETLQSNEYHSHAL</sequence>
<dbReference type="PANTHER" id="PTHR41259">
    <property type="entry name" value="DOUBLE-STRAND BREAK REPAIR RAD50 ATPASE, PUTATIVE-RELATED"/>
    <property type="match status" value="1"/>
</dbReference>
<reference evidence="4 5" key="1">
    <citation type="submission" date="2019-02" db="EMBL/GenBank/DDBJ databases">
        <title>Deep-cultivation of Planctomycetes and their phenomic and genomic characterization uncovers novel biology.</title>
        <authorList>
            <person name="Wiegand S."/>
            <person name="Jogler M."/>
            <person name="Boedeker C."/>
            <person name="Pinto D."/>
            <person name="Vollmers J."/>
            <person name="Rivas-Marin E."/>
            <person name="Kohn T."/>
            <person name="Peeters S.H."/>
            <person name="Heuer A."/>
            <person name="Rast P."/>
            <person name="Oberbeckmann S."/>
            <person name="Bunk B."/>
            <person name="Jeske O."/>
            <person name="Meyerdierks A."/>
            <person name="Storesund J.E."/>
            <person name="Kallscheuer N."/>
            <person name="Luecker S."/>
            <person name="Lage O.M."/>
            <person name="Pohl T."/>
            <person name="Merkel B.J."/>
            <person name="Hornburger P."/>
            <person name="Mueller R.-W."/>
            <person name="Bruemmer F."/>
            <person name="Labrenz M."/>
            <person name="Spormann A.M."/>
            <person name="Op den Camp H."/>
            <person name="Overmann J."/>
            <person name="Amann R."/>
            <person name="Jetten M.S.M."/>
            <person name="Mascher T."/>
            <person name="Medema M.H."/>
            <person name="Devos D.P."/>
            <person name="Kaster A.-K."/>
            <person name="Ovreas L."/>
            <person name="Rohde M."/>
            <person name="Galperin M.Y."/>
            <person name="Jogler C."/>
        </authorList>
    </citation>
    <scope>NUCLEOTIDE SEQUENCE [LARGE SCALE GENOMIC DNA]</scope>
    <source>
        <strain evidence="4 5">FF011L</strain>
    </source>
</reference>
<feature type="coiled-coil region" evidence="1">
    <location>
        <begin position="573"/>
        <end position="616"/>
    </location>
</feature>
<dbReference type="Proteomes" id="UP000320672">
    <property type="component" value="Chromosome"/>
</dbReference>
<evidence type="ECO:0000256" key="1">
    <source>
        <dbReference type="SAM" id="Coils"/>
    </source>
</evidence>